<comment type="caution">
    <text evidence="2">The sequence shown here is derived from an EMBL/GenBank/DDBJ whole genome shotgun (WGS) entry which is preliminary data.</text>
</comment>
<dbReference type="EMBL" id="JBHLXG010000005">
    <property type="protein sequence ID" value="MFC0226257.1"/>
    <property type="molecule type" value="Genomic_DNA"/>
</dbReference>
<evidence type="ECO:0000313" key="3">
    <source>
        <dbReference type="Proteomes" id="UP001589792"/>
    </source>
</evidence>
<organism evidence="2 3">
    <name type="scientific">Serratia aquatilis</name>
    <dbReference type="NCBI Taxonomy" id="1737515"/>
    <lineage>
        <taxon>Bacteria</taxon>
        <taxon>Pseudomonadati</taxon>
        <taxon>Pseudomonadota</taxon>
        <taxon>Gammaproteobacteria</taxon>
        <taxon>Enterobacterales</taxon>
        <taxon>Yersiniaceae</taxon>
        <taxon>Serratia</taxon>
    </lineage>
</organism>
<gene>
    <name evidence="2" type="ORF">ACFFJ3_07045</name>
</gene>
<sequence length="66" mass="7305">MTGKKKPTLLRRLVQVKIVHTEYVDFSPINTSGIGNVPRSTNPIPAANRNSPAQSVTSDVDFLWLK</sequence>
<evidence type="ECO:0000256" key="1">
    <source>
        <dbReference type="SAM" id="MobiDB-lite"/>
    </source>
</evidence>
<proteinExistence type="predicted"/>
<feature type="compositionally biased region" description="Polar residues" evidence="1">
    <location>
        <begin position="32"/>
        <end position="58"/>
    </location>
</feature>
<evidence type="ECO:0000313" key="2">
    <source>
        <dbReference type="EMBL" id="MFC0226257.1"/>
    </source>
</evidence>
<accession>A0ABV6EB93</accession>
<feature type="region of interest" description="Disordered" evidence="1">
    <location>
        <begin position="32"/>
        <end position="66"/>
    </location>
</feature>
<keyword evidence="3" id="KW-1185">Reference proteome</keyword>
<protein>
    <submittedName>
        <fullName evidence="2">Uncharacterized protein</fullName>
    </submittedName>
</protein>
<dbReference type="RefSeq" id="WP_380673958.1">
    <property type="nucleotide sequence ID" value="NZ_CP173186.1"/>
</dbReference>
<reference evidence="2 3" key="1">
    <citation type="submission" date="2024-09" db="EMBL/GenBank/DDBJ databases">
        <authorList>
            <person name="Sun Q."/>
            <person name="Mori K."/>
        </authorList>
    </citation>
    <scope>NUCLEOTIDE SEQUENCE [LARGE SCALE GENOMIC DNA]</scope>
    <source>
        <strain evidence="2 3">CCM 8626</strain>
    </source>
</reference>
<name>A0ABV6EB93_9GAMM</name>
<dbReference type="Proteomes" id="UP001589792">
    <property type="component" value="Unassembled WGS sequence"/>
</dbReference>